<organism evidence="1 2">
    <name type="scientific">Sandaracinus amylolyticus</name>
    <dbReference type="NCBI Taxonomy" id="927083"/>
    <lineage>
        <taxon>Bacteria</taxon>
        <taxon>Pseudomonadati</taxon>
        <taxon>Myxococcota</taxon>
        <taxon>Polyangia</taxon>
        <taxon>Polyangiales</taxon>
        <taxon>Sandaracinaceae</taxon>
        <taxon>Sandaracinus</taxon>
    </lineage>
</organism>
<accession>A0A0F6W8Z0</accession>
<evidence type="ECO:0000313" key="2">
    <source>
        <dbReference type="Proteomes" id="UP000034883"/>
    </source>
</evidence>
<dbReference type="AlphaFoldDB" id="A0A0F6W8Z0"/>
<gene>
    <name evidence="1" type="ORF">DB32_007642</name>
</gene>
<dbReference type="EMBL" id="CP011125">
    <property type="protein sequence ID" value="AKF10493.1"/>
    <property type="molecule type" value="Genomic_DNA"/>
</dbReference>
<evidence type="ECO:0000313" key="1">
    <source>
        <dbReference type="EMBL" id="AKF10493.1"/>
    </source>
</evidence>
<evidence type="ECO:0008006" key="3">
    <source>
        <dbReference type="Google" id="ProtNLM"/>
    </source>
</evidence>
<sequence length="51" mass="5502">MHDSLGRLTDVTSFDGATIIESTRYDVLGNITSRTGSGATCTQIRAARRTQ</sequence>
<dbReference type="KEGG" id="samy:DB32_007642"/>
<keyword evidence="2" id="KW-1185">Reference proteome</keyword>
<reference evidence="1 2" key="1">
    <citation type="submission" date="2015-03" db="EMBL/GenBank/DDBJ databases">
        <title>Genome assembly of Sandaracinus amylolyticus DSM 53668.</title>
        <authorList>
            <person name="Sharma G."/>
            <person name="Subramanian S."/>
        </authorList>
    </citation>
    <scope>NUCLEOTIDE SEQUENCE [LARGE SCALE GENOMIC DNA]</scope>
    <source>
        <strain evidence="1 2">DSM 53668</strain>
    </source>
</reference>
<dbReference type="Proteomes" id="UP000034883">
    <property type="component" value="Chromosome"/>
</dbReference>
<protein>
    <recommendedName>
        <fullName evidence="3">Rhs-family protein</fullName>
    </recommendedName>
</protein>
<name>A0A0F6W8Z0_9BACT</name>
<proteinExistence type="predicted"/>